<dbReference type="Gene3D" id="1.20.58.220">
    <property type="entry name" value="Phosphate transport system protein phou homolog 2, domain 2"/>
    <property type="match status" value="1"/>
</dbReference>
<dbReference type="InterPro" id="IPR038078">
    <property type="entry name" value="PhoU-like_sf"/>
</dbReference>
<feature type="transmembrane region" description="Helical" evidence="6">
    <location>
        <begin position="165"/>
        <end position="183"/>
    </location>
</feature>
<feature type="transmembrane region" description="Helical" evidence="6">
    <location>
        <begin position="46"/>
        <end position="67"/>
    </location>
</feature>
<dbReference type="EMBL" id="PHHF01000030">
    <property type="protein sequence ID" value="PTD24790.1"/>
    <property type="molecule type" value="Genomic_DNA"/>
</dbReference>
<feature type="transmembrane region" description="Helical" evidence="6">
    <location>
        <begin position="88"/>
        <end position="118"/>
    </location>
</feature>
<evidence type="ECO:0000256" key="6">
    <source>
        <dbReference type="SAM" id="Phobius"/>
    </source>
</evidence>
<dbReference type="NCBIfam" id="TIGR00704">
    <property type="entry name" value="NaPi_cotrn_rel"/>
    <property type="match status" value="1"/>
</dbReference>
<dbReference type="PANTHER" id="PTHR10010:SF46">
    <property type="entry name" value="SODIUM-DEPENDENT PHOSPHATE TRANSPORT PROTEIN 2B"/>
    <property type="match status" value="1"/>
</dbReference>
<keyword evidence="9" id="KW-1185">Reference proteome</keyword>
<feature type="domain" description="PhoU" evidence="7">
    <location>
        <begin position="340"/>
        <end position="418"/>
    </location>
</feature>
<keyword evidence="2" id="KW-1003">Cell membrane</keyword>
<evidence type="ECO:0000256" key="5">
    <source>
        <dbReference type="ARBA" id="ARBA00023136"/>
    </source>
</evidence>
<evidence type="ECO:0000256" key="4">
    <source>
        <dbReference type="ARBA" id="ARBA00022989"/>
    </source>
</evidence>
<comment type="caution">
    <text evidence="8">The sequence shown here is derived from an EMBL/GenBank/DDBJ whole genome shotgun (WGS) entry which is preliminary data.</text>
</comment>
<feature type="transmembrane region" description="Helical" evidence="6">
    <location>
        <begin position="130"/>
        <end position="153"/>
    </location>
</feature>
<evidence type="ECO:0000256" key="3">
    <source>
        <dbReference type="ARBA" id="ARBA00022692"/>
    </source>
</evidence>
<keyword evidence="3 6" id="KW-0812">Transmembrane</keyword>
<name>A0A2T4I4Z2_9SPHN</name>
<dbReference type="GO" id="GO:0005886">
    <property type="term" value="C:plasma membrane"/>
    <property type="evidence" value="ECO:0007669"/>
    <property type="project" value="UniProtKB-SubCell"/>
</dbReference>
<dbReference type="GO" id="GO:0005436">
    <property type="term" value="F:sodium:phosphate symporter activity"/>
    <property type="evidence" value="ECO:0007669"/>
    <property type="project" value="InterPro"/>
</dbReference>
<comment type="subcellular location">
    <subcellularLocation>
        <location evidence="1">Cell membrane</location>
        <topology evidence="1">Multi-pass membrane protein</topology>
    </subcellularLocation>
</comment>
<evidence type="ECO:0000256" key="2">
    <source>
        <dbReference type="ARBA" id="ARBA00022475"/>
    </source>
</evidence>
<evidence type="ECO:0000259" key="7">
    <source>
        <dbReference type="Pfam" id="PF01895"/>
    </source>
</evidence>
<organism evidence="8 9">
    <name type="scientific">Edaphosphingomonas fennica</name>
    <dbReference type="NCBI Taxonomy" id="114404"/>
    <lineage>
        <taxon>Bacteria</taxon>
        <taxon>Pseudomonadati</taxon>
        <taxon>Pseudomonadota</taxon>
        <taxon>Alphaproteobacteria</taxon>
        <taxon>Sphingomonadales</taxon>
        <taxon>Rhizorhabdaceae</taxon>
        <taxon>Edaphosphingomonas</taxon>
    </lineage>
</organism>
<keyword evidence="4 6" id="KW-1133">Transmembrane helix</keyword>
<evidence type="ECO:0000256" key="1">
    <source>
        <dbReference type="ARBA" id="ARBA00004651"/>
    </source>
</evidence>
<protein>
    <submittedName>
        <fullName evidence="8">Na/Pi cotransporter</fullName>
    </submittedName>
</protein>
<dbReference type="GO" id="GO:0044341">
    <property type="term" value="P:sodium-dependent phosphate transport"/>
    <property type="evidence" value="ECO:0007669"/>
    <property type="project" value="InterPro"/>
</dbReference>
<dbReference type="Pfam" id="PF01895">
    <property type="entry name" value="PhoU"/>
    <property type="match status" value="1"/>
</dbReference>
<accession>A0A2T4I4Z2</accession>
<dbReference type="Proteomes" id="UP000241206">
    <property type="component" value="Unassembled WGS sequence"/>
</dbReference>
<dbReference type="RefSeq" id="WP_107394473.1">
    <property type="nucleotide sequence ID" value="NZ_PHHF01000030.1"/>
</dbReference>
<reference evidence="8 9" key="1">
    <citation type="submission" date="2017-11" db="EMBL/GenBank/DDBJ databases">
        <title>Sphingomonas oleivorans sp. nov., isolated from oil-contaminated soil.</title>
        <authorList>
            <person name="Wang L."/>
            <person name="Chen L."/>
        </authorList>
    </citation>
    <scope>NUCLEOTIDE SEQUENCE [LARGE SCALE GENOMIC DNA]</scope>
    <source>
        <strain evidence="8 9">K101</strain>
    </source>
</reference>
<gene>
    <name evidence="8" type="ORF">CV103_07195</name>
</gene>
<dbReference type="AlphaFoldDB" id="A0A2T4I4Z2"/>
<dbReference type="InterPro" id="IPR003841">
    <property type="entry name" value="Na/Pi_transpt"/>
</dbReference>
<evidence type="ECO:0000313" key="9">
    <source>
        <dbReference type="Proteomes" id="UP000241206"/>
    </source>
</evidence>
<dbReference type="NCBIfam" id="NF037997">
    <property type="entry name" value="Na_Pi_symport"/>
    <property type="match status" value="1"/>
</dbReference>
<feature type="transmembrane region" description="Helical" evidence="6">
    <location>
        <begin position="189"/>
        <end position="212"/>
    </location>
</feature>
<evidence type="ECO:0000313" key="8">
    <source>
        <dbReference type="EMBL" id="PTD24790.1"/>
    </source>
</evidence>
<keyword evidence="5 6" id="KW-0472">Membrane</keyword>
<dbReference type="InterPro" id="IPR026022">
    <property type="entry name" value="PhoU_dom"/>
</dbReference>
<dbReference type="Pfam" id="PF02690">
    <property type="entry name" value="Na_Pi_cotrans"/>
    <property type="match status" value="2"/>
</dbReference>
<feature type="transmembrane region" description="Helical" evidence="6">
    <location>
        <begin position="241"/>
        <end position="258"/>
    </location>
</feature>
<dbReference type="PANTHER" id="PTHR10010">
    <property type="entry name" value="SOLUTE CARRIER FAMILY 34 SODIUM PHOSPHATE , MEMBER 2-RELATED"/>
    <property type="match status" value="1"/>
</dbReference>
<dbReference type="SUPFAM" id="SSF109755">
    <property type="entry name" value="PhoU-like"/>
    <property type="match status" value="1"/>
</dbReference>
<dbReference type="InterPro" id="IPR004633">
    <property type="entry name" value="NaPi_cotrn-rel/YqeW-like"/>
</dbReference>
<proteinExistence type="predicted"/>
<feature type="transmembrane region" description="Helical" evidence="6">
    <location>
        <begin position="278"/>
        <end position="296"/>
    </location>
</feature>
<sequence>MTLLDLGGLVALLLWGVHMVQTGIQRALGPQLRAFLGHRMQNRATAFFAGLGVTALLQSSTATALMVKGFASSGLISLRQGLAVMLGANVGTTLIVQILSFDVALVAPILVLAGYLLFRRGRAGPRDFGRVLIGLGLILLSLHQFLSVLDLLARNEFARTSLQALSEHIVFIVLIGALLAWAAHSSVAIVLLAISFAASGVLSVAAGIALALGANAGTAINPVLEGSTADAAARRLTIGKLIGRLGGVLLILAVYPFVTPLMTGVESAPARAIANFHVGFNLALALILFPLLTPYARLLERLFPSAQIDDAPDAPRFLEPITAETAPAMALAAATREALRLADVLEEMIAGLRAVLAQPDRRRVEETRALDDRLDRLNRAIKENLLAIEAERLNEEESDTLARILTFSINLEQAGDLIDRGLLNMTQRRIKRGVAFSREGIADLLAQADKLHATLRRSTAVFLSGDPIGARALASEKEAFRRLEDEAIAAHFQRLRSGNIDTIETSALHLDALRDLKRVNGHLIEASAYPILKKRGELLASRLRQVI</sequence>